<gene>
    <name evidence="1" type="ORF">RUM44_013243</name>
</gene>
<evidence type="ECO:0000313" key="2">
    <source>
        <dbReference type="Proteomes" id="UP001359485"/>
    </source>
</evidence>
<protein>
    <submittedName>
        <fullName evidence="1">Uncharacterized protein</fullName>
    </submittedName>
</protein>
<name>A0ABR1BDL3_POLSC</name>
<reference evidence="1 2" key="1">
    <citation type="submission" date="2023-09" db="EMBL/GenBank/DDBJ databases">
        <title>Genomes of two closely related lineages of the louse Polyplax serrata with different host specificities.</title>
        <authorList>
            <person name="Martinu J."/>
            <person name="Tarabai H."/>
            <person name="Stefka J."/>
            <person name="Hypsa V."/>
        </authorList>
    </citation>
    <scope>NUCLEOTIDE SEQUENCE [LARGE SCALE GENOMIC DNA]</scope>
    <source>
        <strain evidence="1">98ZLc_SE</strain>
    </source>
</reference>
<evidence type="ECO:0000313" key="1">
    <source>
        <dbReference type="EMBL" id="KAK6641531.1"/>
    </source>
</evidence>
<sequence>MEVYKRLKQGLHLNETDSEEINSVLNYKNDTLFWSSEVKNVSEGNRALDDISGDTNNSFIQENLNDSDLVLLPSKIDFQNDSEITGETNFSEKNDETTIADELIQESQTSSLQVSEPTNWEMNEKIVLQRHNCNLELPIDDIHDTKLRILFEPLHSNMSGRCCIVLNGKENSKLAIFIQDIHILSGIRGKEILKVVQTNFGIDFVLKRYDGSNINDPQSVLLTETNQAYIFLDYTAGGATLQDYSHFNLEVFIYEKKKNYVHHDDSYNSKPLYWLTAPLRSDNIYITTKQPIFHNQYYLKNNLW</sequence>
<dbReference type="Proteomes" id="UP001359485">
    <property type="component" value="Unassembled WGS sequence"/>
</dbReference>
<accession>A0ABR1BDL3</accession>
<comment type="caution">
    <text evidence="1">The sequence shown here is derived from an EMBL/GenBank/DDBJ whole genome shotgun (WGS) entry which is preliminary data.</text>
</comment>
<dbReference type="EMBL" id="JAWJWF010000001">
    <property type="protein sequence ID" value="KAK6641531.1"/>
    <property type="molecule type" value="Genomic_DNA"/>
</dbReference>
<proteinExistence type="predicted"/>
<keyword evidence="2" id="KW-1185">Reference proteome</keyword>
<organism evidence="1 2">
    <name type="scientific">Polyplax serrata</name>
    <name type="common">Common mouse louse</name>
    <dbReference type="NCBI Taxonomy" id="468196"/>
    <lineage>
        <taxon>Eukaryota</taxon>
        <taxon>Metazoa</taxon>
        <taxon>Ecdysozoa</taxon>
        <taxon>Arthropoda</taxon>
        <taxon>Hexapoda</taxon>
        <taxon>Insecta</taxon>
        <taxon>Pterygota</taxon>
        <taxon>Neoptera</taxon>
        <taxon>Paraneoptera</taxon>
        <taxon>Psocodea</taxon>
        <taxon>Troctomorpha</taxon>
        <taxon>Phthiraptera</taxon>
        <taxon>Anoplura</taxon>
        <taxon>Polyplacidae</taxon>
        <taxon>Polyplax</taxon>
    </lineage>
</organism>